<dbReference type="OrthoDB" id="5837849at2759"/>
<dbReference type="GO" id="GO:0016973">
    <property type="term" value="P:poly(A)+ mRNA export from nucleus"/>
    <property type="evidence" value="ECO:0007669"/>
    <property type="project" value="TreeGrafter"/>
</dbReference>
<evidence type="ECO:0000256" key="2">
    <source>
        <dbReference type="ARBA" id="ARBA00046328"/>
    </source>
</evidence>
<dbReference type="EMBL" id="WIXP02000008">
    <property type="protein sequence ID" value="KAF6206406.1"/>
    <property type="molecule type" value="Genomic_DNA"/>
</dbReference>
<dbReference type="Gene3D" id="1.10.720.30">
    <property type="entry name" value="SAP domain"/>
    <property type="match status" value="1"/>
</dbReference>
<dbReference type="AlphaFoldDB" id="A0A8S9XE80"/>
<dbReference type="GO" id="GO:0005634">
    <property type="term" value="C:nucleus"/>
    <property type="evidence" value="ECO:0007669"/>
    <property type="project" value="TreeGrafter"/>
</dbReference>
<dbReference type="SMART" id="SM00513">
    <property type="entry name" value="SAP"/>
    <property type="match status" value="1"/>
</dbReference>
<comment type="similarity">
    <text evidence="2">Belongs to the SAP domain-containing ribonucleoprotein family.</text>
</comment>
<reference evidence="5" key="1">
    <citation type="journal article" date="2021" name="Mol. Ecol. Resour.">
        <title>Apolygus lucorum genome provides insights into omnivorousness and mesophyll feeding.</title>
        <authorList>
            <person name="Liu Y."/>
            <person name="Liu H."/>
            <person name="Wang H."/>
            <person name="Huang T."/>
            <person name="Liu B."/>
            <person name="Yang B."/>
            <person name="Yin L."/>
            <person name="Li B."/>
            <person name="Zhang Y."/>
            <person name="Zhang S."/>
            <person name="Jiang F."/>
            <person name="Zhang X."/>
            <person name="Ren Y."/>
            <person name="Wang B."/>
            <person name="Wang S."/>
            <person name="Lu Y."/>
            <person name="Wu K."/>
            <person name="Fan W."/>
            <person name="Wang G."/>
        </authorList>
    </citation>
    <scope>NUCLEOTIDE SEQUENCE</scope>
    <source>
        <strain evidence="5">12Hb</strain>
    </source>
</reference>
<organism evidence="5 6">
    <name type="scientific">Apolygus lucorum</name>
    <name type="common">Small green plant bug</name>
    <name type="synonym">Lygocoris lucorum</name>
    <dbReference type="NCBI Taxonomy" id="248454"/>
    <lineage>
        <taxon>Eukaryota</taxon>
        <taxon>Metazoa</taxon>
        <taxon>Ecdysozoa</taxon>
        <taxon>Arthropoda</taxon>
        <taxon>Hexapoda</taxon>
        <taxon>Insecta</taxon>
        <taxon>Pterygota</taxon>
        <taxon>Neoptera</taxon>
        <taxon>Paraneoptera</taxon>
        <taxon>Hemiptera</taxon>
        <taxon>Heteroptera</taxon>
        <taxon>Panheteroptera</taxon>
        <taxon>Cimicomorpha</taxon>
        <taxon>Miridae</taxon>
        <taxon>Mirini</taxon>
        <taxon>Apolygus</taxon>
    </lineage>
</organism>
<dbReference type="InterPro" id="IPR052240">
    <property type="entry name" value="SAP_domain_ribonucleoprotein"/>
</dbReference>
<gene>
    <name evidence="5" type="ORF">GE061_017639</name>
</gene>
<evidence type="ECO:0000259" key="4">
    <source>
        <dbReference type="SMART" id="SM00513"/>
    </source>
</evidence>
<evidence type="ECO:0000256" key="3">
    <source>
        <dbReference type="SAM" id="MobiDB-lite"/>
    </source>
</evidence>
<feature type="compositionally biased region" description="Basic and acidic residues" evidence="3">
    <location>
        <begin position="43"/>
        <end position="53"/>
    </location>
</feature>
<keyword evidence="1" id="KW-0597">Phosphoprotein</keyword>
<dbReference type="InterPro" id="IPR036361">
    <property type="entry name" value="SAP_dom_sf"/>
</dbReference>
<feature type="region of interest" description="Disordered" evidence="3">
    <location>
        <begin position="43"/>
        <end position="92"/>
    </location>
</feature>
<dbReference type="InterPro" id="IPR003034">
    <property type="entry name" value="SAP_dom"/>
</dbReference>
<evidence type="ECO:0000313" key="6">
    <source>
        <dbReference type="Proteomes" id="UP000466442"/>
    </source>
</evidence>
<dbReference type="SUPFAM" id="SSF68906">
    <property type="entry name" value="SAP domain"/>
    <property type="match status" value="1"/>
</dbReference>
<feature type="compositionally biased region" description="Acidic residues" evidence="3">
    <location>
        <begin position="54"/>
        <end position="85"/>
    </location>
</feature>
<name>A0A8S9XE80_APOLU</name>
<feature type="domain" description="SAP" evidence="4">
    <location>
        <begin position="3"/>
        <end position="37"/>
    </location>
</feature>
<protein>
    <recommendedName>
        <fullName evidence="4">SAP domain-containing protein</fullName>
    </recommendedName>
</protein>
<proteinExistence type="inferred from homology"/>
<evidence type="ECO:0000313" key="5">
    <source>
        <dbReference type="EMBL" id="KAF6206406.1"/>
    </source>
</evidence>
<evidence type="ECO:0000256" key="1">
    <source>
        <dbReference type="ARBA" id="ARBA00022553"/>
    </source>
</evidence>
<dbReference type="PANTHER" id="PTHR46551">
    <property type="entry name" value="SAP DOMAIN-CONTAINING RIBONUCLEOPROTEIN"/>
    <property type="match status" value="1"/>
</dbReference>
<accession>A0A8S9XE80</accession>
<dbReference type="Pfam" id="PF02037">
    <property type="entry name" value="SAP"/>
    <property type="match status" value="1"/>
</dbReference>
<dbReference type="PANTHER" id="PTHR46551:SF1">
    <property type="entry name" value="SAP DOMAIN-CONTAINING RIBONUCLEOPROTEIN"/>
    <property type="match status" value="1"/>
</dbReference>
<comment type="caution">
    <text evidence="5">The sequence shown here is derived from an EMBL/GenBank/DDBJ whole genome shotgun (WGS) entry which is preliminary data.</text>
</comment>
<sequence length="308" mass="34919">MDPKRMKVAELRKELKKRQIISTGTKADLVARLKACLLLDEVRAPDDVSKKQNEDDDYDENDDENEDENDDEDDDDNDDENEDSTDYTSDHTMRSSLIIGDHLLRHATLTVTPEYLKIEKVEPVGMLHVLDIELETPTQMPLDIGSDATADDQEKVKELVQPYVPVETKFPDLEMIVAPHYQLKIDHTPHRLSQKEIDVVDLQVEEQFEDGIIEQCLSTCSSQVIATPFVLSNPPRVFEEAIKRIQPTSKLRQKFQGPYHVTAVKPKDSSDVQFDAGIGGPATVTAYAEFVKPWHEHSGRKLIQGGRM</sequence>
<dbReference type="Proteomes" id="UP000466442">
    <property type="component" value="Unassembled WGS sequence"/>
</dbReference>
<keyword evidence="6" id="KW-1185">Reference proteome</keyword>